<dbReference type="Gene3D" id="3.40.50.1820">
    <property type="entry name" value="alpha/beta hydrolase"/>
    <property type="match status" value="1"/>
</dbReference>
<dbReference type="PANTHER" id="PTHR43037:SF1">
    <property type="entry name" value="BLL1128 PROTEIN"/>
    <property type="match status" value="1"/>
</dbReference>
<dbReference type="InterPro" id="IPR010126">
    <property type="entry name" value="Esterase_phb"/>
</dbReference>
<name>A0A2R3IUM4_9PSED</name>
<gene>
    <name evidence="3" type="ORF">CSB93_4350</name>
</gene>
<organism evidence="3 4">
    <name type="scientific">Pseudomonas paraeruginosa</name>
    <dbReference type="NCBI Taxonomy" id="2994495"/>
    <lineage>
        <taxon>Bacteria</taxon>
        <taxon>Pseudomonadati</taxon>
        <taxon>Pseudomonadota</taxon>
        <taxon>Gammaproteobacteria</taxon>
        <taxon>Pseudomonadales</taxon>
        <taxon>Pseudomonadaceae</taxon>
        <taxon>Pseudomonas</taxon>
    </lineage>
</organism>
<evidence type="ECO:0000313" key="3">
    <source>
        <dbReference type="EMBL" id="AVK05615.1"/>
    </source>
</evidence>
<keyword evidence="1" id="KW-0732">Signal</keyword>
<dbReference type="InterPro" id="IPR050955">
    <property type="entry name" value="Plant_Biomass_Hydrol_Est"/>
</dbReference>
<dbReference type="RefSeq" id="WP_053817240.1">
    <property type="nucleotide sequence ID" value="NZ_CP027169.1"/>
</dbReference>
<protein>
    <submittedName>
        <fullName evidence="3">Esterase PHB depolymerase family protein</fullName>
    </submittedName>
</protein>
<evidence type="ECO:0000256" key="2">
    <source>
        <dbReference type="ARBA" id="ARBA00022801"/>
    </source>
</evidence>
<proteinExistence type="predicted"/>
<dbReference type="Proteomes" id="UP000238390">
    <property type="component" value="Chromosome"/>
</dbReference>
<dbReference type="Pfam" id="PF10503">
    <property type="entry name" value="Esterase_PHB"/>
    <property type="match status" value="1"/>
</dbReference>
<keyword evidence="4" id="KW-1185">Reference proteome</keyword>
<dbReference type="PANTHER" id="PTHR43037">
    <property type="entry name" value="UNNAMED PRODUCT-RELATED"/>
    <property type="match status" value="1"/>
</dbReference>
<evidence type="ECO:0000313" key="4">
    <source>
        <dbReference type="Proteomes" id="UP000238390"/>
    </source>
</evidence>
<dbReference type="GO" id="GO:0005576">
    <property type="term" value="C:extracellular region"/>
    <property type="evidence" value="ECO:0007669"/>
    <property type="project" value="InterPro"/>
</dbReference>
<evidence type="ECO:0000256" key="1">
    <source>
        <dbReference type="ARBA" id="ARBA00022729"/>
    </source>
</evidence>
<dbReference type="EMBL" id="CP027169">
    <property type="protein sequence ID" value="AVK05615.1"/>
    <property type="molecule type" value="Genomic_DNA"/>
</dbReference>
<sequence>MTQSAALHPSTTRLLAACLVVVLFTVEAALPPLHELKVGSATRRYLLSQQHKPARPLPLVLALHGANGDAREFAASTALDSEGRRLGFLLAFPEGSGEKGALSWNAGDCCKTASRRDVDDIAFLRALVADLVARGWADPQRVFVVGFSNGGMLAYRLAAEAPALLRAMAAVSATLDIDPNELSLGVPLLHIHGSADTLVPYRGGVGPRSSNPAPYPSVSSSIASMAGRLDARLADDGRAGRTADGKPVSRERYASAADGEAVVLLRIARGGHDWPRSDNRGRGLDATREVLRFFQEHGG</sequence>
<accession>A0A2R3IUM4</accession>
<dbReference type="InterPro" id="IPR029058">
    <property type="entry name" value="AB_hydrolase_fold"/>
</dbReference>
<dbReference type="AlphaFoldDB" id="A0A2R3IUM4"/>
<reference evidence="3 4" key="1">
    <citation type="submission" date="2018-02" db="EMBL/GenBank/DDBJ databases">
        <title>FDA/CDC Antimicrobial Resistant Isolate Bank Genome Sequencing.</title>
        <authorList>
            <person name="Benahmed F.H."/>
            <person name="Lutgring J.D."/>
            <person name="Yoo B."/>
            <person name="Machado M."/>
            <person name="Brown A."/>
            <person name="McAllister G."/>
            <person name="Perry A."/>
            <person name="Halpin A.L."/>
            <person name="Vavikolanu K."/>
            <person name="Ott S."/>
            <person name="Zhao X."/>
            <person name="Tallon L.J."/>
            <person name="Sadzewicz L."/>
            <person name="Aluvathingal J."/>
            <person name="Nadendla S."/>
            <person name="Voskania-kordi A."/>
            <person name="Simonyan V."/>
            <person name="Patel J."/>
            <person name="Shawar R.M."/>
        </authorList>
    </citation>
    <scope>NUCLEOTIDE SEQUENCE [LARGE SCALE GENOMIC DNA]</scope>
    <source>
        <strain evidence="3 4">AR_0356</strain>
    </source>
</reference>
<dbReference type="SUPFAM" id="SSF53474">
    <property type="entry name" value="alpha/beta-Hydrolases"/>
    <property type="match status" value="1"/>
</dbReference>
<keyword evidence="2" id="KW-0378">Hydrolase</keyword>
<dbReference type="GO" id="GO:0016787">
    <property type="term" value="F:hydrolase activity"/>
    <property type="evidence" value="ECO:0007669"/>
    <property type="project" value="UniProtKB-KW"/>
</dbReference>